<accession>X1KW00</accession>
<comment type="caution">
    <text evidence="5">The sequence shown here is derived from an EMBL/GenBank/DDBJ whole genome shotgun (WGS) entry which is preliminary data.</text>
</comment>
<reference evidence="5" key="1">
    <citation type="journal article" date="2014" name="Front. Microbiol.">
        <title>High frequency of phylogenetically diverse reductive dehalogenase-homologous genes in deep subseafloor sedimentary metagenomes.</title>
        <authorList>
            <person name="Kawai M."/>
            <person name="Futagami T."/>
            <person name="Toyoda A."/>
            <person name="Takaki Y."/>
            <person name="Nishi S."/>
            <person name="Hori S."/>
            <person name="Arai W."/>
            <person name="Tsubouchi T."/>
            <person name="Morono Y."/>
            <person name="Uchiyama I."/>
            <person name="Ito T."/>
            <person name="Fujiyama A."/>
            <person name="Inagaki F."/>
            <person name="Takami H."/>
        </authorList>
    </citation>
    <scope>NUCLEOTIDE SEQUENCE</scope>
    <source>
        <strain evidence="5">Expedition CK06-06</strain>
    </source>
</reference>
<evidence type="ECO:0000313" key="5">
    <source>
        <dbReference type="EMBL" id="GAI10868.1"/>
    </source>
</evidence>
<dbReference type="Pfam" id="PF01934">
    <property type="entry name" value="HepT-like"/>
    <property type="match status" value="1"/>
</dbReference>
<dbReference type="InterPro" id="IPR008201">
    <property type="entry name" value="HepT-like"/>
</dbReference>
<proteinExistence type="inferred from homology"/>
<dbReference type="InterPro" id="IPR052379">
    <property type="entry name" value="Type_VII_TA_RNase"/>
</dbReference>
<dbReference type="GO" id="GO:0004540">
    <property type="term" value="F:RNA nuclease activity"/>
    <property type="evidence" value="ECO:0007669"/>
    <property type="project" value="InterPro"/>
</dbReference>
<dbReference type="GO" id="GO:0016787">
    <property type="term" value="F:hydrolase activity"/>
    <property type="evidence" value="ECO:0007669"/>
    <property type="project" value="UniProtKB-KW"/>
</dbReference>
<feature type="non-terminal residue" evidence="5">
    <location>
        <position position="141"/>
    </location>
</feature>
<organism evidence="5">
    <name type="scientific">marine sediment metagenome</name>
    <dbReference type="NCBI Taxonomy" id="412755"/>
    <lineage>
        <taxon>unclassified sequences</taxon>
        <taxon>metagenomes</taxon>
        <taxon>ecological metagenomes</taxon>
    </lineage>
</organism>
<dbReference type="PANTHER" id="PTHR33397:SF5">
    <property type="entry name" value="RNASE YUTE-RELATED"/>
    <property type="match status" value="1"/>
</dbReference>
<evidence type="ECO:0000256" key="2">
    <source>
        <dbReference type="ARBA" id="ARBA00022722"/>
    </source>
</evidence>
<protein>
    <recommendedName>
        <fullName evidence="6">DUF86 domain-containing protein</fullName>
    </recommendedName>
</protein>
<dbReference type="PANTHER" id="PTHR33397">
    <property type="entry name" value="UPF0331 PROTEIN YUTE"/>
    <property type="match status" value="1"/>
</dbReference>
<keyword evidence="3" id="KW-0378">Hydrolase</keyword>
<gene>
    <name evidence="5" type="ORF">S06H3_22023</name>
</gene>
<evidence type="ECO:0008006" key="6">
    <source>
        <dbReference type="Google" id="ProtNLM"/>
    </source>
</evidence>
<evidence type="ECO:0000256" key="4">
    <source>
        <dbReference type="ARBA" id="ARBA00024207"/>
    </source>
</evidence>
<keyword evidence="2" id="KW-0540">Nuclease</keyword>
<dbReference type="GO" id="GO:0110001">
    <property type="term" value="C:toxin-antitoxin complex"/>
    <property type="evidence" value="ECO:0007669"/>
    <property type="project" value="InterPro"/>
</dbReference>
<dbReference type="AlphaFoldDB" id="X1KW00"/>
<dbReference type="Gene3D" id="1.20.120.580">
    <property type="entry name" value="bsu32300-like"/>
    <property type="match status" value="1"/>
</dbReference>
<dbReference type="InterPro" id="IPR037038">
    <property type="entry name" value="HepT-like_sf"/>
</dbReference>
<dbReference type="EMBL" id="BARV01011678">
    <property type="protein sequence ID" value="GAI10868.1"/>
    <property type="molecule type" value="Genomic_DNA"/>
</dbReference>
<dbReference type="NCBIfam" id="NF047751">
    <property type="entry name" value="HepT_toxin"/>
    <property type="match status" value="1"/>
</dbReference>
<evidence type="ECO:0000256" key="3">
    <source>
        <dbReference type="ARBA" id="ARBA00022801"/>
    </source>
</evidence>
<sequence>MAEQKALQKLLEQLEEHLLTIDQMSFTLEELLSSIDIQHLIERRLQLSIEICIDIASHVAAEKKLPGRERAADVFLLLGKHKIIDEKLAEKLARAVGFRNILIHEYAKINHHLVYHYYEQDLDDLRKFAQQIGNKFLINNF</sequence>
<name>X1KW00_9ZZZZ</name>
<comment type="similarity">
    <text evidence="4">Belongs to the HepT RNase toxin family.</text>
</comment>
<evidence type="ECO:0000256" key="1">
    <source>
        <dbReference type="ARBA" id="ARBA00022649"/>
    </source>
</evidence>
<keyword evidence="1" id="KW-1277">Toxin-antitoxin system</keyword>